<dbReference type="GO" id="GO:0043565">
    <property type="term" value="F:sequence-specific DNA binding"/>
    <property type="evidence" value="ECO:0007669"/>
    <property type="project" value="InterPro"/>
</dbReference>
<keyword evidence="1" id="KW-0805">Transcription regulation</keyword>
<dbReference type="InterPro" id="IPR035418">
    <property type="entry name" value="AraC-bd_2"/>
</dbReference>
<gene>
    <name evidence="5" type="ORF">OSH07_07465</name>
</gene>
<sequence>MTASGFAWQELHTDAVAASDRLDYWCEATNSLFPPTRLSRADASGFYGQVSWLRIGELTVADIRSTKLDVIRTEKEIGASDDRWFELTIQLDGQCAFSHDGRDLVTAPRSMVLYDSRKPYRMGFDGPYRQISLKVPRDALRERVPAVDRLVAHELSADGLAGRFIFDFVAGLCLQPIEVPAALAGRLESHIVELMATALIGADAQAPLTASGLALVDRIKAHILSRLDDPDLAPRDIAAAQNISLRRLYELFEAEGQQVARWIQCQRLDRIRRELADPLQRGLPINTIALSRGFKEFSHFSRAFRRQYGVSPRDYRNGQLN</sequence>
<keyword evidence="2" id="KW-0238">DNA-binding</keyword>
<dbReference type="PANTHER" id="PTHR46796:SF6">
    <property type="entry name" value="ARAC SUBFAMILY"/>
    <property type="match status" value="1"/>
</dbReference>
<dbReference type="AlphaFoldDB" id="A0A9X3IJX2"/>
<dbReference type="InterPro" id="IPR009057">
    <property type="entry name" value="Homeodomain-like_sf"/>
</dbReference>
<organism evidence="5 6">
    <name type="scientific">Kaistia nematophila</name>
    <dbReference type="NCBI Taxonomy" id="2994654"/>
    <lineage>
        <taxon>Bacteria</taxon>
        <taxon>Pseudomonadati</taxon>
        <taxon>Pseudomonadota</taxon>
        <taxon>Alphaproteobacteria</taxon>
        <taxon>Hyphomicrobiales</taxon>
        <taxon>Kaistiaceae</taxon>
        <taxon>Kaistia</taxon>
    </lineage>
</organism>
<dbReference type="InterPro" id="IPR020449">
    <property type="entry name" value="Tscrpt_reg_AraC-type_HTH"/>
</dbReference>
<protein>
    <submittedName>
        <fullName evidence="5">Helix-turn-helix domain-containing protein</fullName>
    </submittedName>
</protein>
<comment type="caution">
    <text evidence="5">The sequence shown here is derived from an EMBL/GenBank/DDBJ whole genome shotgun (WGS) entry which is preliminary data.</text>
</comment>
<name>A0A9X3IJX2_9HYPH</name>
<keyword evidence="6" id="KW-1185">Reference proteome</keyword>
<dbReference type="GO" id="GO:0003700">
    <property type="term" value="F:DNA-binding transcription factor activity"/>
    <property type="evidence" value="ECO:0007669"/>
    <property type="project" value="InterPro"/>
</dbReference>
<dbReference type="EMBL" id="JAPKNK010000002">
    <property type="protein sequence ID" value="MCX5569029.1"/>
    <property type="molecule type" value="Genomic_DNA"/>
</dbReference>
<dbReference type="InterPro" id="IPR050204">
    <property type="entry name" value="AraC_XylS_family_regulators"/>
</dbReference>
<dbReference type="RefSeq" id="WP_266337983.1">
    <property type="nucleotide sequence ID" value="NZ_JAPKNK010000002.1"/>
</dbReference>
<dbReference type="Proteomes" id="UP001144805">
    <property type="component" value="Unassembled WGS sequence"/>
</dbReference>
<evidence type="ECO:0000313" key="5">
    <source>
        <dbReference type="EMBL" id="MCX5569029.1"/>
    </source>
</evidence>
<dbReference type="Gene3D" id="1.10.10.60">
    <property type="entry name" value="Homeodomain-like"/>
    <property type="match status" value="1"/>
</dbReference>
<evidence type="ECO:0000256" key="3">
    <source>
        <dbReference type="ARBA" id="ARBA00023163"/>
    </source>
</evidence>
<dbReference type="SUPFAM" id="SSF46689">
    <property type="entry name" value="Homeodomain-like"/>
    <property type="match status" value="1"/>
</dbReference>
<evidence type="ECO:0000256" key="2">
    <source>
        <dbReference type="ARBA" id="ARBA00023125"/>
    </source>
</evidence>
<feature type="domain" description="HTH araC/xylS-type" evidence="4">
    <location>
        <begin position="217"/>
        <end position="318"/>
    </location>
</feature>
<evidence type="ECO:0000256" key="1">
    <source>
        <dbReference type="ARBA" id="ARBA00023015"/>
    </source>
</evidence>
<dbReference type="Pfam" id="PF12833">
    <property type="entry name" value="HTH_18"/>
    <property type="match status" value="1"/>
</dbReference>
<dbReference type="Pfam" id="PF14525">
    <property type="entry name" value="AraC_binding_2"/>
    <property type="match status" value="1"/>
</dbReference>
<dbReference type="PROSITE" id="PS00041">
    <property type="entry name" value="HTH_ARAC_FAMILY_1"/>
    <property type="match status" value="1"/>
</dbReference>
<dbReference type="InterPro" id="IPR018060">
    <property type="entry name" value="HTH_AraC"/>
</dbReference>
<dbReference type="SMART" id="SM00342">
    <property type="entry name" value="HTH_ARAC"/>
    <property type="match status" value="1"/>
</dbReference>
<evidence type="ECO:0000259" key="4">
    <source>
        <dbReference type="PROSITE" id="PS01124"/>
    </source>
</evidence>
<reference evidence="5" key="1">
    <citation type="submission" date="2022-11" db="EMBL/GenBank/DDBJ databases">
        <title>Biodiversity and phylogenetic relationships of bacteria.</title>
        <authorList>
            <person name="Machado R.A.R."/>
            <person name="Bhat A."/>
            <person name="Loulou A."/>
            <person name="Kallel S."/>
        </authorList>
    </citation>
    <scope>NUCLEOTIDE SEQUENCE</scope>
    <source>
        <strain evidence="5">K-TC2</strain>
    </source>
</reference>
<dbReference type="InterPro" id="IPR018062">
    <property type="entry name" value="HTH_AraC-typ_CS"/>
</dbReference>
<dbReference type="PRINTS" id="PR00032">
    <property type="entry name" value="HTHARAC"/>
</dbReference>
<keyword evidence="3" id="KW-0804">Transcription</keyword>
<evidence type="ECO:0000313" key="6">
    <source>
        <dbReference type="Proteomes" id="UP001144805"/>
    </source>
</evidence>
<dbReference type="PROSITE" id="PS01124">
    <property type="entry name" value="HTH_ARAC_FAMILY_2"/>
    <property type="match status" value="1"/>
</dbReference>
<proteinExistence type="predicted"/>
<accession>A0A9X3IJX2</accession>
<dbReference type="PANTHER" id="PTHR46796">
    <property type="entry name" value="HTH-TYPE TRANSCRIPTIONAL ACTIVATOR RHAS-RELATED"/>
    <property type="match status" value="1"/>
</dbReference>